<comment type="caution">
    <text evidence="1">The sequence shown here is derived from an EMBL/GenBank/DDBJ whole genome shotgun (WGS) entry which is preliminary data.</text>
</comment>
<sequence length="78" mass="8785">GLDERFSVIKFQLLLHDSLPGHPRYLDGPVTTTNPGQAIRVPLSCHEALLRSRLPLHQMLQVVIGLQELGYTQVQDWA</sequence>
<evidence type="ECO:0000313" key="1">
    <source>
        <dbReference type="EMBL" id="MED6225316.1"/>
    </source>
</evidence>
<gene>
    <name evidence="1" type="ORF">PIB30_092576</name>
</gene>
<dbReference type="EMBL" id="JASCZI010273779">
    <property type="protein sequence ID" value="MED6225316.1"/>
    <property type="molecule type" value="Genomic_DNA"/>
</dbReference>
<dbReference type="Proteomes" id="UP001341840">
    <property type="component" value="Unassembled WGS sequence"/>
</dbReference>
<accession>A0ABU6ZU84</accession>
<protein>
    <submittedName>
        <fullName evidence="1">Uncharacterized protein</fullName>
    </submittedName>
</protein>
<evidence type="ECO:0000313" key="2">
    <source>
        <dbReference type="Proteomes" id="UP001341840"/>
    </source>
</evidence>
<reference evidence="1 2" key="1">
    <citation type="journal article" date="2023" name="Plants (Basel)">
        <title>Bridging the Gap: Combining Genomics and Transcriptomics Approaches to Understand Stylosanthes scabra, an Orphan Legume from the Brazilian Caatinga.</title>
        <authorList>
            <person name="Ferreira-Neto J.R.C."/>
            <person name="da Silva M.D."/>
            <person name="Binneck E."/>
            <person name="de Melo N.F."/>
            <person name="da Silva R.H."/>
            <person name="de Melo A.L.T.M."/>
            <person name="Pandolfi V."/>
            <person name="Bustamante F.O."/>
            <person name="Brasileiro-Vidal A.C."/>
            <person name="Benko-Iseppon A.M."/>
        </authorList>
    </citation>
    <scope>NUCLEOTIDE SEQUENCE [LARGE SCALE GENOMIC DNA]</scope>
    <source>
        <tissue evidence="1">Leaves</tissue>
    </source>
</reference>
<organism evidence="1 2">
    <name type="scientific">Stylosanthes scabra</name>
    <dbReference type="NCBI Taxonomy" id="79078"/>
    <lineage>
        <taxon>Eukaryota</taxon>
        <taxon>Viridiplantae</taxon>
        <taxon>Streptophyta</taxon>
        <taxon>Embryophyta</taxon>
        <taxon>Tracheophyta</taxon>
        <taxon>Spermatophyta</taxon>
        <taxon>Magnoliopsida</taxon>
        <taxon>eudicotyledons</taxon>
        <taxon>Gunneridae</taxon>
        <taxon>Pentapetalae</taxon>
        <taxon>rosids</taxon>
        <taxon>fabids</taxon>
        <taxon>Fabales</taxon>
        <taxon>Fabaceae</taxon>
        <taxon>Papilionoideae</taxon>
        <taxon>50 kb inversion clade</taxon>
        <taxon>dalbergioids sensu lato</taxon>
        <taxon>Dalbergieae</taxon>
        <taxon>Pterocarpus clade</taxon>
        <taxon>Stylosanthes</taxon>
    </lineage>
</organism>
<feature type="non-terminal residue" evidence="1">
    <location>
        <position position="1"/>
    </location>
</feature>
<proteinExistence type="predicted"/>
<name>A0ABU6ZU84_9FABA</name>
<keyword evidence="2" id="KW-1185">Reference proteome</keyword>